<name>A0A1Q9F1Z0_SYMMI</name>
<evidence type="ECO:0000313" key="10">
    <source>
        <dbReference type="Proteomes" id="UP000186817"/>
    </source>
</evidence>
<dbReference type="InterPro" id="IPR039421">
    <property type="entry name" value="Type_1_exporter"/>
</dbReference>
<accession>A0A1Q9F1Z0</accession>
<dbReference type="AlphaFoldDB" id="A0A1Q9F1Z0"/>
<evidence type="ECO:0000256" key="3">
    <source>
        <dbReference type="ARBA" id="ARBA00022741"/>
    </source>
</evidence>
<keyword evidence="3" id="KW-0547">Nucleotide-binding</keyword>
<gene>
    <name evidence="9" type="primary">ABCB10</name>
    <name evidence="9" type="ORF">AK812_SmicGene2310</name>
</gene>
<evidence type="ECO:0000256" key="5">
    <source>
        <dbReference type="ARBA" id="ARBA00022989"/>
    </source>
</evidence>
<feature type="domain" description="ABC transporter" evidence="7">
    <location>
        <begin position="692"/>
        <end position="924"/>
    </location>
</feature>
<dbReference type="Proteomes" id="UP000186817">
    <property type="component" value="Unassembled WGS sequence"/>
</dbReference>
<keyword evidence="4 9" id="KW-0067">ATP-binding</keyword>
<feature type="domain" description="ABC transmembrane type-1" evidence="8">
    <location>
        <begin position="404"/>
        <end position="629"/>
    </location>
</feature>
<dbReference type="InterPro" id="IPR036640">
    <property type="entry name" value="ABC1_TM_sf"/>
</dbReference>
<dbReference type="PANTHER" id="PTHR43394:SF1">
    <property type="entry name" value="ATP-BINDING CASSETTE SUB-FAMILY B MEMBER 10, MITOCHONDRIAL"/>
    <property type="match status" value="1"/>
</dbReference>
<dbReference type="Pfam" id="PF00664">
    <property type="entry name" value="ABC_membrane"/>
    <property type="match status" value="1"/>
</dbReference>
<dbReference type="PROSITE" id="PS50893">
    <property type="entry name" value="ABC_TRANSPORTER_2"/>
    <property type="match status" value="1"/>
</dbReference>
<evidence type="ECO:0000256" key="4">
    <source>
        <dbReference type="ARBA" id="ARBA00022840"/>
    </source>
</evidence>
<dbReference type="InterPro" id="IPR017871">
    <property type="entry name" value="ABC_transporter-like_CS"/>
</dbReference>
<dbReference type="PROSITE" id="PS00211">
    <property type="entry name" value="ABC_TRANSPORTER_1"/>
    <property type="match status" value="1"/>
</dbReference>
<protein>
    <submittedName>
        <fullName evidence="9">ATP-binding cassette sub-family B member 10, mitochondrial</fullName>
    </submittedName>
</protein>
<evidence type="ECO:0000256" key="6">
    <source>
        <dbReference type="ARBA" id="ARBA00023136"/>
    </source>
</evidence>
<dbReference type="SMART" id="SM00382">
    <property type="entry name" value="AAA"/>
    <property type="match status" value="1"/>
</dbReference>
<dbReference type="PROSITE" id="PS50929">
    <property type="entry name" value="ABC_TM1F"/>
    <property type="match status" value="1"/>
</dbReference>
<dbReference type="InterPro" id="IPR012386">
    <property type="entry name" value="Cyclic-nucl_3Pdiesterase"/>
</dbReference>
<evidence type="ECO:0000256" key="1">
    <source>
        <dbReference type="ARBA" id="ARBA00004141"/>
    </source>
</evidence>
<keyword evidence="5" id="KW-1133">Transmembrane helix</keyword>
<dbReference type="GO" id="GO:0016887">
    <property type="term" value="F:ATP hydrolysis activity"/>
    <property type="evidence" value="ECO:0007669"/>
    <property type="project" value="InterPro"/>
</dbReference>
<evidence type="ECO:0000313" key="9">
    <source>
        <dbReference type="EMBL" id="OLQ13673.1"/>
    </source>
</evidence>
<dbReference type="SUPFAM" id="SSF90123">
    <property type="entry name" value="ABC transporter transmembrane region"/>
    <property type="match status" value="1"/>
</dbReference>
<dbReference type="Pfam" id="PF07823">
    <property type="entry name" value="CPDase"/>
    <property type="match status" value="1"/>
</dbReference>
<dbReference type="InterPro" id="IPR011527">
    <property type="entry name" value="ABC1_TM_dom"/>
</dbReference>
<dbReference type="Gene3D" id="1.20.1560.10">
    <property type="entry name" value="ABC transporter type 1, transmembrane domain"/>
    <property type="match status" value="1"/>
</dbReference>
<dbReference type="Gene3D" id="3.40.50.300">
    <property type="entry name" value="P-loop containing nucleotide triphosphate hydrolases"/>
    <property type="match status" value="1"/>
</dbReference>
<reference evidence="9 10" key="1">
    <citation type="submission" date="2016-02" db="EMBL/GenBank/DDBJ databases">
        <title>Genome analysis of coral dinoflagellate symbionts highlights evolutionary adaptations to a symbiotic lifestyle.</title>
        <authorList>
            <person name="Aranda M."/>
            <person name="Li Y."/>
            <person name="Liew Y.J."/>
            <person name="Baumgarten S."/>
            <person name="Simakov O."/>
            <person name="Wilson M."/>
            <person name="Piel J."/>
            <person name="Ashoor H."/>
            <person name="Bougouffa S."/>
            <person name="Bajic V.B."/>
            <person name="Ryu T."/>
            <person name="Ravasi T."/>
            <person name="Bayer T."/>
            <person name="Micklem G."/>
            <person name="Kim H."/>
            <person name="Bhak J."/>
            <person name="Lajeunesse T.C."/>
            <person name="Voolstra C.R."/>
        </authorList>
    </citation>
    <scope>NUCLEOTIDE SEQUENCE [LARGE SCALE GENOMIC DNA]</scope>
    <source>
        <strain evidence="9 10">CCMP2467</strain>
    </source>
</reference>
<dbReference type="FunFam" id="3.40.50.300:FF:000218">
    <property type="entry name" value="Multidrug ABC transporter ATP-binding protein"/>
    <property type="match status" value="1"/>
</dbReference>
<dbReference type="InterPro" id="IPR027417">
    <property type="entry name" value="P-loop_NTPase"/>
</dbReference>
<dbReference type="Gene3D" id="3.90.1140.10">
    <property type="entry name" value="Cyclic phosphodiesterase"/>
    <property type="match status" value="1"/>
</dbReference>
<dbReference type="Pfam" id="PF00005">
    <property type="entry name" value="ABC_tran"/>
    <property type="match status" value="1"/>
</dbReference>
<sequence>MGLLKRSIEGFRNVAEASKTDPLLRAANWLVVIFPFYNAAGSLCSVHYSRYLDSRKKRLALAISCGAQLQLSVSKEEAEKDEWQIELLKAIAEELKVPETRLTLQGLTEARGKTFLRVVLSRPAESESAPASTVLAALRGKGSGPLSAIEAVVVDGNRRDERKTYGLWLNPSGNAVEALQKAVTDLSSKFGGPSFTPHLTLLGPIMGEEQDVTDFAKKFAVETAPIPIEVEGLGLGSSFFRSICLEVKSSPELLAARALVFSLVPKSSLPAFLGGRSCQLDAQSEKLGFRPHISLGYTDGPAKAREEVAEETASLLETSFVAKELSVWETDLEDFTCKSWKQVASFKLEGKTPPSFWRLFRRFAAVAAPEFLRIGVGTGLSILANVAVDKACAHDMTLFSGKHAGKSNSELLGILSQGLLLWGLVNQLFDWSRWLMESAGDKIGCRLRGELFERLIQQDVKWISQKGADELYKTLMQRTDNVQRVFTRDIPELLNMVSNLITNVGLLWFRKPRLCAFGFGMFAFQNIGFGIFDAMLQVAQDHDAVTEEIKENALEVLQNFRIVRAFAREDREKQAFLKSIRQKLTRKMSSYVSFLTDIGSWFTGEFAFQVAYMYGGTLVNLNYIGAEEVREAVGKVFKTTWPLYRLKHRLRTKTTFAEDAEAVLEALERPPAIPFEDTSKHNPAPAEIKGDIQAKSMSFSYTEDMEAAVLKDVTFTIPAGSMVGLVGPSGCGKSTLFNLFLRFYDPQNGSLEIDGISLANWNPQALYRAVAWVSQDQCVFQGSVLDNIRYGVPDASEEEVLRAMREADLYDDVMKKPQGVATPAAELSGGQKQRLSIARAVLTDPKILLLDEATSALDTVSERKVQKALESLMKGRTVIAIAHRLSTIMNANLIMVMESGKIIEQGTHAELLQKAGGKYANLVQQQLAVDDDSAKAETATDPKAVEDCALTLEQLRSRVPADLMGEVDAAVKALKDAATTLKQEKKRLALRERSLLGPRKWKAATTLRNAMRAIKLMRPAPASGPSPPLLLERALSTATEVAAEDPTAQIPLIRHLSE</sequence>
<dbReference type="SUPFAM" id="SSF55144">
    <property type="entry name" value="LigT-like"/>
    <property type="match status" value="1"/>
</dbReference>
<comment type="subcellular location">
    <subcellularLocation>
        <location evidence="1">Membrane</location>
        <topology evidence="1">Multi-pass membrane protein</topology>
    </subcellularLocation>
</comment>
<comment type="caution">
    <text evidence="9">The sequence shown here is derived from an EMBL/GenBank/DDBJ whole genome shotgun (WGS) entry which is preliminary data.</text>
</comment>
<dbReference type="GO" id="GO:0005524">
    <property type="term" value="F:ATP binding"/>
    <property type="evidence" value="ECO:0007669"/>
    <property type="project" value="UniProtKB-KW"/>
</dbReference>
<dbReference type="PANTHER" id="PTHR43394">
    <property type="entry name" value="ATP-DEPENDENT PERMEASE MDL1, MITOCHONDRIAL"/>
    <property type="match status" value="1"/>
</dbReference>
<evidence type="ECO:0000256" key="2">
    <source>
        <dbReference type="ARBA" id="ARBA00022692"/>
    </source>
</evidence>
<organism evidence="9 10">
    <name type="scientific">Symbiodinium microadriaticum</name>
    <name type="common">Dinoflagellate</name>
    <name type="synonym">Zooxanthella microadriatica</name>
    <dbReference type="NCBI Taxonomy" id="2951"/>
    <lineage>
        <taxon>Eukaryota</taxon>
        <taxon>Sar</taxon>
        <taxon>Alveolata</taxon>
        <taxon>Dinophyceae</taxon>
        <taxon>Suessiales</taxon>
        <taxon>Symbiodiniaceae</taxon>
        <taxon>Symbiodinium</taxon>
    </lineage>
</organism>
<evidence type="ECO:0000259" key="8">
    <source>
        <dbReference type="PROSITE" id="PS50929"/>
    </source>
</evidence>
<dbReference type="GO" id="GO:0004112">
    <property type="term" value="F:cyclic-nucleotide phosphodiesterase activity"/>
    <property type="evidence" value="ECO:0007669"/>
    <property type="project" value="InterPro"/>
</dbReference>
<evidence type="ECO:0000259" key="7">
    <source>
        <dbReference type="PROSITE" id="PS50893"/>
    </source>
</evidence>
<dbReference type="SUPFAM" id="SSF52540">
    <property type="entry name" value="P-loop containing nucleoside triphosphate hydrolases"/>
    <property type="match status" value="1"/>
</dbReference>
<dbReference type="EMBL" id="LSRX01000025">
    <property type="protein sequence ID" value="OLQ13673.1"/>
    <property type="molecule type" value="Genomic_DNA"/>
</dbReference>
<keyword evidence="10" id="KW-1185">Reference proteome</keyword>
<dbReference type="GO" id="GO:0016020">
    <property type="term" value="C:membrane"/>
    <property type="evidence" value="ECO:0007669"/>
    <property type="project" value="UniProtKB-SubCell"/>
</dbReference>
<dbReference type="InterPro" id="IPR009097">
    <property type="entry name" value="Cyclic_Pdiesterase"/>
</dbReference>
<proteinExistence type="predicted"/>
<keyword evidence="6" id="KW-0472">Membrane</keyword>
<dbReference type="InterPro" id="IPR003439">
    <property type="entry name" value="ABC_transporter-like_ATP-bd"/>
</dbReference>
<dbReference type="InterPro" id="IPR003593">
    <property type="entry name" value="AAA+_ATPase"/>
</dbReference>
<dbReference type="GO" id="GO:0015421">
    <property type="term" value="F:ABC-type oligopeptide transporter activity"/>
    <property type="evidence" value="ECO:0007669"/>
    <property type="project" value="TreeGrafter"/>
</dbReference>
<dbReference type="OrthoDB" id="6500128at2759"/>
<keyword evidence="2" id="KW-0812">Transmembrane</keyword>